<gene>
    <name evidence="2" type="ORF">UCRPC4_g06733</name>
</gene>
<reference evidence="2 3" key="2">
    <citation type="submission" date="2015-05" db="EMBL/GenBank/DDBJ databases">
        <authorList>
            <person name="Morales-Cruz A."/>
            <person name="Amrine K.C."/>
            <person name="Cantu D."/>
        </authorList>
    </citation>
    <scope>NUCLEOTIDE SEQUENCE [LARGE SCALE GENOMIC DNA]</scope>
    <source>
        <strain evidence="2">UCRPC4</strain>
    </source>
</reference>
<dbReference type="InterPro" id="IPR001509">
    <property type="entry name" value="Epimerase_deHydtase"/>
</dbReference>
<dbReference type="AlphaFoldDB" id="A0A0G2FR67"/>
<dbReference type="PANTHER" id="PTHR43245:SF11">
    <property type="entry name" value="LD23561P"/>
    <property type="match status" value="1"/>
</dbReference>
<organism evidence="2 3">
    <name type="scientific">Phaeomoniella chlamydospora</name>
    <name type="common">Phaeoacremonium chlamydosporum</name>
    <dbReference type="NCBI Taxonomy" id="158046"/>
    <lineage>
        <taxon>Eukaryota</taxon>
        <taxon>Fungi</taxon>
        <taxon>Dikarya</taxon>
        <taxon>Ascomycota</taxon>
        <taxon>Pezizomycotina</taxon>
        <taxon>Eurotiomycetes</taxon>
        <taxon>Chaetothyriomycetidae</taxon>
        <taxon>Phaeomoniellales</taxon>
        <taxon>Phaeomoniellaceae</taxon>
        <taxon>Phaeomoniella</taxon>
    </lineage>
</organism>
<dbReference type="InterPro" id="IPR036291">
    <property type="entry name" value="NAD(P)-bd_dom_sf"/>
</dbReference>
<protein>
    <submittedName>
        <fullName evidence="2">Putative nad dependent epimerase dehydratase family protein</fullName>
    </submittedName>
</protein>
<evidence type="ECO:0000313" key="2">
    <source>
        <dbReference type="EMBL" id="KKY14413.1"/>
    </source>
</evidence>
<keyword evidence="3" id="KW-1185">Reference proteome</keyword>
<dbReference type="OrthoDB" id="16464at2759"/>
<evidence type="ECO:0000259" key="1">
    <source>
        <dbReference type="Pfam" id="PF01370"/>
    </source>
</evidence>
<reference evidence="2 3" key="1">
    <citation type="submission" date="2015-05" db="EMBL/GenBank/DDBJ databases">
        <title>Distinctive expansion of gene families associated with plant cell wall degradation and secondary metabolism in the genomes of grapevine trunk pathogens.</title>
        <authorList>
            <person name="Lawrence D.P."/>
            <person name="Travadon R."/>
            <person name="Rolshausen P.E."/>
            <person name="Baumgartner K."/>
        </authorList>
    </citation>
    <scope>NUCLEOTIDE SEQUENCE [LARGE SCALE GENOMIC DNA]</scope>
    <source>
        <strain evidence="2">UCRPC4</strain>
    </source>
</reference>
<dbReference type="EMBL" id="LCWF01000226">
    <property type="protein sequence ID" value="KKY14413.1"/>
    <property type="molecule type" value="Genomic_DNA"/>
</dbReference>
<name>A0A0G2FR67_PHACM</name>
<evidence type="ECO:0000313" key="3">
    <source>
        <dbReference type="Proteomes" id="UP000053317"/>
    </source>
</evidence>
<dbReference type="Proteomes" id="UP000053317">
    <property type="component" value="Unassembled WGS sequence"/>
</dbReference>
<feature type="domain" description="NAD-dependent epimerase/dehydratase" evidence="1">
    <location>
        <begin position="39"/>
        <end position="261"/>
    </location>
</feature>
<dbReference type="PANTHER" id="PTHR43245">
    <property type="entry name" value="BIFUNCTIONAL POLYMYXIN RESISTANCE PROTEIN ARNA"/>
    <property type="match status" value="1"/>
</dbReference>
<dbReference type="InterPro" id="IPR050177">
    <property type="entry name" value="Lipid_A_modif_metabolic_enz"/>
</dbReference>
<comment type="caution">
    <text evidence="2">The sequence shown here is derived from an EMBL/GenBank/DDBJ whole genome shotgun (WGS) entry which is preliminary data.</text>
</comment>
<dbReference type="Gene3D" id="3.40.50.720">
    <property type="entry name" value="NAD(P)-binding Rossmann-like Domain"/>
    <property type="match status" value="1"/>
</dbReference>
<sequence>MAEEVDANANGDKPAVLIIGGLGNNQLDKRTVLTRFDRTGFIGRFLAKYIHDNHLASHLRIVDKVLPQLAYLAPEFQESCASDNFLQADASREPSLQRIFEPPPDRDHWDYVFNLGGETALSQTHEIYKLRSYDLSMTLGQAAAKHKVKAFVEASTGMVYAPTRAAKKENDKLKPWLKLSKAKLQTEADLSKIEGLHLIILRLAHVYGEYDNGYIAKALCMGRVYKELDRELKWLWTQDLRINTVHVLDAVRALWTAAEYRAKLPPSTSDSTTPAASSPTITRRTSFSTSSKIEGPLPSTPVFNIVDHGATSQGTLATLISDAFSIKTGFQGQLISQFAKLNLDHVVDDLNEDILTPWAEMLKTRSITTSRLSPFLEKELLKERDLSIDGSEFENKTGFKYERERFDAQGLQEMVDSYQRMGWWP</sequence>
<proteinExistence type="predicted"/>
<accession>A0A0G2FR67</accession>
<dbReference type="Pfam" id="PF01370">
    <property type="entry name" value="Epimerase"/>
    <property type="match status" value="1"/>
</dbReference>
<dbReference type="SUPFAM" id="SSF51735">
    <property type="entry name" value="NAD(P)-binding Rossmann-fold domains"/>
    <property type="match status" value="1"/>
</dbReference>